<dbReference type="InterPro" id="IPR016181">
    <property type="entry name" value="Acyl_CoA_acyltransferase"/>
</dbReference>
<dbReference type="GO" id="GO:0016747">
    <property type="term" value="F:acyltransferase activity, transferring groups other than amino-acyl groups"/>
    <property type="evidence" value="ECO:0007669"/>
    <property type="project" value="InterPro"/>
</dbReference>
<sequence>METKYKLHTDLRVAEFIDILERSTLSERRPVHDLNAMQGMLDKADIIITASQGDKIVGIARSVSDFNYCCYLSDLAVDTAYQGQGIGKELINKTQKELGEHCTLILISAPAAVNYYPKIGLTKHQSTWTLARDTRLS</sequence>
<gene>
    <name evidence="2" type="ORF">HELGO_WM11690</name>
</gene>
<dbReference type="AlphaFoldDB" id="A0A6S6S0J9"/>
<dbReference type="Gene3D" id="3.40.630.30">
    <property type="match status" value="1"/>
</dbReference>
<proteinExistence type="predicted"/>
<dbReference type="PROSITE" id="PS51186">
    <property type="entry name" value="GNAT"/>
    <property type="match status" value="1"/>
</dbReference>
<evidence type="ECO:0000259" key="1">
    <source>
        <dbReference type="PROSITE" id="PS51186"/>
    </source>
</evidence>
<dbReference type="PANTHER" id="PTHR43233">
    <property type="entry name" value="FAMILY N-ACETYLTRANSFERASE, PUTATIVE (AFU_ORTHOLOGUE AFUA_6G03350)-RELATED"/>
    <property type="match status" value="1"/>
</dbReference>
<dbReference type="Pfam" id="PF13673">
    <property type="entry name" value="Acetyltransf_10"/>
    <property type="match status" value="1"/>
</dbReference>
<name>A0A6S6S0J9_9BACT</name>
<organism evidence="2">
    <name type="scientific">uncultured Sulfurovum sp</name>
    <dbReference type="NCBI Taxonomy" id="269237"/>
    <lineage>
        <taxon>Bacteria</taxon>
        <taxon>Pseudomonadati</taxon>
        <taxon>Campylobacterota</taxon>
        <taxon>Epsilonproteobacteria</taxon>
        <taxon>Campylobacterales</taxon>
        <taxon>Sulfurovaceae</taxon>
        <taxon>Sulfurovum</taxon>
        <taxon>environmental samples</taxon>
    </lineage>
</organism>
<feature type="domain" description="N-acetyltransferase" evidence="1">
    <location>
        <begin position="1"/>
        <end position="137"/>
    </location>
</feature>
<accession>A0A6S6S0J9</accession>
<dbReference type="EMBL" id="CACVAP010000022">
    <property type="protein sequence ID" value="CAA6799601.1"/>
    <property type="molecule type" value="Genomic_DNA"/>
</dbReference>
<evidence type="ECO:0000313" key="2">
    <source>
        <dbReference type="EMBL" id="CAA6799601.1"/>
    </source>
</evidence>
<dbReference type="InterPro" id="IPR000182">
    <property type="entry name" value="GNAT_dom"/>
</dbReference>
<dbReference type="InterPro" id="IPR053144">
    <property type="entry name" value="Acetyltransferase_Butenolide"/>
</dbReference>
<dbReference type="CDD" id="cd04301">
    <property type="entry name" value="NAT_SF"/>
    <property type="match status" value="1"/>
</dbReference>
<dbReference type="PANTHER" id="PTHR43233:SF1">
    <property type="entry name" value="FAMILY N-ACETYLTRANSFERASE, PUTATIVE (AFU_ORTHOLOGUE AFUA_6G03350)-RELATED"/>
    <property type="match status" value="1"/>
</dbReference>
<keyword evidence="2" id="KW-0808">Transferase</keyword>
<reference evidence="2" key="1">
    <citation type="submission" date="2020-01" db="EMBL/GenBank/DDBJ databases">
        <authorList>
            <person name="Meier V. D."/>
            <person name="Meier V D."/>
        </authorList>
    </citation>
    <scope>NUCLEOTIDE SEQUENCE</scope>
    <source>
        <strain evidence="2">HLG_WM_MAG_06</strain>
    </source>
</reference>
<protein>
    <submittedName>
        <fullName evidence="2">GNAT family N-acetyltransferase</fullName>
    </submittedName>
</protein>
<dbReference type="SUPFAM" id="SSF55729">
    <property type="entry name" value="Acyl-CoA N-acyltransferases (Nat)"/>
    <property type="match status" value="1"/>
</dbReference>